<evidence type="ECO:0000256" key="6">
    <source>
        <dbReference type="ARBA" id="ARBA00022741"/>
    </source>
</evidence>
<keyword evidence="4 12" id="KW-0808">Transferase</keyword>
<dbReference type="InterPro" id="IPR011877">
    <property type="entry name" value="Ribokinase"/>
</dbReference>
<comment type="pathway">
    <text evidence="12">Carbohydrate metabolism; D-ribose degradation; D-ribose 5-phosphate from beta-D-ribopyranose: step 2/2.</text>
</comment>
<dbReference type="InterPro" id="IPR002139">
    <property type="entry name" value="Ribo/fructo_kinase"/>
</dbReference>
<keyword evidence="10 12" id="KW-0630">Potassium</keyword>
<comment type="cofactor">
    <cofactor evidence="12">
        <name>Mg(2+)</name>
        <dbReference type="ChEBI" id="CHEBI:18420"/>
    </cofactor>
    <text evidence="12">Requires a divalent cation, most likely magnesium in vivo, as an electrophilic catalyst to aid phosphoryl group transfer. It is the chelate of the metal and the nucleotide that is the actual substrate.</text>
</comment>
<accession>A0A964DY59</accession>
<dbReference type="PRINTS" id="PR00990">
    <property type="entry name" value="RIBOKINASE"/>
</dbReference>
<keyword evidence="12" id="KW-0963">Cytoplasm</keyword>
<dbReference type="PROSITE" id="PS00584">
    <property type="entry name" value="PFKB_KINASES_2"/>
    <property type="match status" value="1"/>
</dbReference>
<proteinExistence type="inferred from homology"/>
<dbReference type="GO" id="GO:0019303">
    <property type="term" value="P:D-ribose catabolic process"/>
    <property type="evidence" value="ECO:0007669"/>
    <property type="project" value="UniProtKB-UniRule"/>
</dbReference>
<feature type="binding site" evidence="12">
    <location>
        <begin position="224"/>
        <end position="229"/>
    </location>
    <ligand>
        <name>ATP</name>
        <dbReference type="ChEBI" id="CHEBI:30616"/>
    </ligand>
</feature>
<dbReference type="EC" id="2.7.1.15" evidence="2 12"/>
<dbReference type="Proteomes" id="UP000708298">
    <property type="component" value="Unassembled WGS sequence"/>
</dbReference>
<feature type="binding site" evidence="12">
    <location>
        <begin position="9"/>
        <end position="11"/>
    </location>
    <ligand>
        <name>substrate</name>
    </ligand>
</feature>
<dbReference type="RefSeq" id="WP_227320047.1">
    <property type="nucleotide sequence ID" value="NZ_JAESVB010000001.1"/>
</dbReference>
<dbReference type="GO" id="GO:0046872">
    <property type="term" value="F:metal ion binding"/>
    <property type="evidence" value="ECO:0007669"/>
    <property type="project" value="UniProtKB-KW"/>
</dbReference>
<keyword evidence="8 12" id="KW-0067">ATP-binding</keyword>
<comment type="activity regulation">
    <text evidence="12">Activated by a monovalent cation that binds near, but not in, the active site. The most likely occupant of the site in vivo is potassium. Ion binding induces a conformational change that may alter substrate affinity.</text>
</comment>
<evidence type="ECO:0000256" key="5">
    <source>
        <dbReference type="ARBA" id="ARBA00022723"/>
    </source>
</evidence>
<dbReference type="InterPro" id="IPR011611">
    <property type="entry name" value="PfkB_dom"/>
</dbReference>
<dbReference type="AlphaFoldDB" id="A0A964DY59"/>
<dbReference type="GO" id="GO:0004747">
    <property type="term" value="F:ribokinase activity"/>
    <property type="evidence" value="ECO:0007669"/>
    <property type="project" value="UniProtKB-UniRule"/>
</dbReference>
<evidence type="ECO:0000256" key="11">
    <source>
        <dbReference type="ARBA" id="ARBA00023277"/>
    </source>
</evidence>
<dbReference type="GO" id="GO:0005524">
    <property type="term" value="F:ATP binding"/>
    <property type="evidence" value="ECO:0007669"/>
    <property type="project" value="UniProtKB-UniRule"/>
</dbReference>
<evidence type="ECO:0000259" key="13">
    <source>
        <dbReference type="Pfam" id="PF00294"/>
    </source>
</evidence>
<comment type="similarity">
    <text evidence="12">Belongs to the carbohydrate kinase PfkB family. Ribokinase subfamily.</text>
</comment>
<feature type="binding site" evidence="12">
    <location>
        <position position="257"/>
    </location>
    <ligand>
        <name>substrate</name>
    </ligand>
</feature>
<evidence type="ECO:0000256" key="9">
    <source>
        <dbReference type="ARBA" id="ARBA00022842"/>
    </source>
</evidence>
<feature type="domain" description="Carbohydrate kinase PfkB" evidence="13">
    <location>
        <begin position="3"/>
        <end position="299"/>
    </location>
</feature>
<comment type="caution">
    <text evidence="12">Lacks conserved residue(s) required for the propagation of feature annotation.</text>
</comment>
<comment type="similarity">
    <text evidence="1">Belongs to the carbohydrate kinase pfkB family.</text>
</comment>
<evidence type="ECO:0000256" key="8">
    <source>
        <dbReference type="ARBA" id="ARBA00022840"/>
    </source>
</evidence>
<dbReference type="InterPro" id="IPR029056">
    <property type="entry name" value="Ribokinase-like"/>
</dbReference>
<feature type="binding site" evidence="12">
    <location>
        <position position="139"/>
    </location>
    <ligand>
        <name>substrate</name>
    </ligand>
</feature>
<dbReference type="SUPFAM" id="SSF53613">
    <property type="entry name" value="Ribokinase-like"/>
    <property type="match status" value="1"/>
</dbReference>
<evidence type="ECO:0000313" key="15">
    <source>
        <dbReference type="Proteomes" id="UP000708298"/>
    </source>
</evidence>
<keyword evidence="9 12" id="KW-0460">Magnesium</keyword>
<sequence>MIIVMGVFAVDFVFQTPDIPVWTKTQIGSGFSIGPGGKGSNQAIATARLGAPVEFIAKIGTDHYGAMARGIYQTEGVGTRFLQQSADLPTGSAAIIVHAETRENAIIIVPGAAATLTTGEIAQAADEIGKADAFITQLETPLPLVTHALTIARRAGVRTILNPAPVPEGPVSDELWDIIRLSDILTPNEKEASELTGLPVTNAAEAEAAADALIARGAGAVIITLGEKGALLRHNGETVMVPAVRAGAVVDTTGAGDSFNAGIAVALSEGLALPEALRFACAVAGLKVTRAGAGAGMPKRAEVDALLAQG</sequence>
<comment type="catalytic activity">
    <reaction evidence="12">
        <text>D-ribose + ATP = D-ribose 5-phosphate + ADP + H(+)</text>
        <dbReference type="Rhea" id="RHEA:13697"/>
        <dbReference type="ChEBI" id="CHEBI:15378"/>
        <dbReference type="ChEBI" id="CHEBI:30616"/>
        <dbReference type="ChEBI" id="CHEBI:47013"/>
        <dbReference type="ChEBI" id="CHEBI:78346"/>
        <dbReference type="ChEBI" id="CHEBI:456216"/>
        <dbReference type="EC" id="2.7.1.15"/>
    </reaction>
</comment>
<keyword evidence="5 12" id="KW-0479">Metal-binding</keyword>
<dbReference type="PROSITE" id="PS00583">
    <property type="entry name" value="PFKB_KINASES_1"/>
    <property type="match status" value="1"/>
</dbReference>
<organism evidence="14 15">
    <name type="scientific">Acidisoma silvae</name>
    <dbReference type="NCBI Taxonomy" id="2802396"/>
    <lineage>
        <taxon>Bacteria</taxon>
        <taxon>Pseudomonadati</taxon>
        <taxon>Pseudomonadota</taxon>
        <taxon>Alphaproteobacteria</taxon>
        <taxon>Acetobacterales</taxon>
        <taxon>Acidocellaceae</taxon>
        <taxon>Acidisoma</taxon>
    </lineage>
</organism>
<feature type="binding site" evidence="12">
    <location>
        <position position="253"/>
    </location>
    <ligand>
        <name>K(+)</name>
        <dbReference type="ChEBI" id="CHEBI:29103"/>
    </ligand>
</feature>
<feature type="binding site" evidence="12">
    <location>
        <position position="188"/>
    </location>
    <ligand>
        <name>ATP</name>
        <dbReference type="ChEBI" id="CHEBI:30616"/>
    </ligand>
</feature>
<feature type="binding site" evidence="12">
    <location>
        <begin position="37"/>
        <end position="41"/>
    </location>
    <ligand>
        <name>substrate</name>
    </ligand>
</feature>
<keyword evidence="15" id="KW-1185">Reference proteome</keyword>
<evidence type="ECO:0000256" key="12">
    <source>
        <dbReference type="HAMAP-Rule" id="MF_01987"/>
    </source>
</evidence>
<comment type="subcellular location">
    <subcellularLocation>
        <location evidence="12">Cytoplasm</location>
    </subcellularLocation>
</comment>
<evidence type="ECO:0000256" key="7">
    <source>
        <dbReference type="ARBA" id="ARBA00022777"/>
    </source>
</evidence>
<evidence type="ECO:0000313" key="14">
    <source>
        <dbReference type="EMBL" id="MCB8874413.1"/>
    </source>
</evidence>
<name>A0A964DY59_9PROT</name>
<feature type="active site" description="Proton acceptor" evidence="12">
    <location>
        <position position="257"/>
    </location>
</feature>
<dbReference type="Pfam" id="PF00294">
    <property type="entry name" value="PfkB"/>
    <property type="match status" value="1"/>
</dbReference>
<protein>
    <recommendedName>
        <fullName evidence="3 12">Ribokinase</fullName>
        <shortName evidence="12">RK</shortName>
        <ecNumber evidence="2 12">2.7.1.15</ecNumber>
    </recommendedName>
</protein>
<gene>
    <name evidence="12" type="primary">rbsK</name>
    <name evidence="14" type="ORF">ASILVAE211_04390</name>
</gene>
<dbReference type="EMBL" id="JAESVB010000001">
    <property type="protein sequence ID" value="MCB8874413.1"/>
    <property type="molecule type" value="Genomic_DNA"/>
</dbReference>
<evidence type="ECO:0000256" key="4">
    <source>
        <dbReference type="ARBA" id="ARBA00022679"/>
    </source>
</evidence>
<feature type="binding site" evidence="12">
    <location>
        <position position="290"/>
    </location>
    <ligand>
        <name>K(+)</name>
        <dbReference type="ChEBI" id="CHEBI:29103"/>
    </ligand>
</feature>
<dbReference type="Gene3D" id="3.40.1190.20">
    <property type="match status" value="1"/>
</dbReference>
<dbReference type="HAMAP" id="MF_01987">
    <property type="entry name" value="Ribokinase"/>
    <property type="match status" value="1"/>
</dbReference>
<keyword evidence="11 12" id="KW-0119">Carbohydrate metabolism</keyword>
<dbReference type="PANTHER" id="PTHR10584:SF166">
    <property type="entry name" value="RIBOKINASE"/>
    <property type="match status" value="1"/>
</dbReference>
<evidence type="ECO:0000256" key="2">
    <source>
        <dbReference type="ARBA" id="ARBA00012035"/>
    </source>
</evidence>
<feature type="binding site" evidence="12">
    <location>
        <position position="292"/>
    </location>
    <ligand>
        <name>K(+)</name>
        <dbReference type="ChEBI" id="CHEBI:29103"/>
    </ligand>
</feature>
<keyword evidence="7 12" id="KW-0418">Kinase</keyword>
<feature type="binding site" evidence="12">
    <location>
        <begin position="256"/>
        <end position="257"/>
    </location>
    <ligand>
        <name>ATP</name>
        <dbReference type="ChEBI" id="CHEBI:30616"/>
    </ligand>
</feature>
<dbReference type="PANTHER" id="PTHR10584">
    <property type="entry name" value="SUGAR KINASE"/>
    <property type="match status" value="1"/>
</dbReference>
<evidence type="ECO:0000256" key="1">
    <source>
        <dbReference type="ARBA" id="ARBA00005380"/>
    </source>
</evidence>
<feature type="binding site" evidence="12">
    <location>
        <position position="251"/>
    </location>
    <ligand>
        <name>K(+)</name>
        <dbReference type="ChEBI" id="CHEBI:29103"/>
    </ligand>
</feature>
<reference evidence="14" key="2">
    <citation type="submission" date="2021-01" db="EMBL/GenBank/DDBJ databases">
        <authorList>
            <person name="Mieszkin S."/>
            <person name="Pouder E."/>
            <person name="Alain K."/>
        </authorList>
    </citation>
    <scope>NUCLEOTIDE SEQUENCE</scope>
    <source>
        <strain evidence="14">HW T2.11</strain>
    </source>
</reference>
<feature type="binding site" evidence="12">
    <location>
        <position position="287"/>
    </location>
    <ligand>
        <name>K(+)</name>
        <dbReference type="ChEBI" id="CHEBI:29103"/>
    </ligand>
</feature>
<dbReference type="CDD" id="cd01174">
    <property type="entry name" value="ribokinase"/>
    <property type="match status" value="1"/>
</dbReference>
<keyword evidence="6 12" id="KW-0547">Nucleotide-binding</keyword>
<comment type="subunit">
    <text evidence="12">Homodimer.</text>
</comment>
<evidence type="ECO:0000256" key="3">
    <source>
        <dbReference type="ARBA" id="ARBA00016943"/>
    </source>
</evidence>
<comment type="caution">
    <text evidence="14">The sequence shown here is derived from an EMBL/GenBank/DDBJ whole genome shotgun (WGS) entry which is preliminary data.</text>
</comment>
<comment type="function">
    <text evidence="12">Catalyzes the phosphorylation of ribose at O-5 in a reaction requiring ATP and magnesium. The resulting D-ribose-5-phosphate can then be used either for sythesis of nucleotides, histidine, and tryptophan, or as a component of the pentose phosphate pathway.</text>
</comment>
<reference evidence="14" key="1">
    <citation type="journal article" date="2021" name="Microorganisms">
        <title>Acidisoma silvae sp. nov. and Acidisomacellulosilytica sp. nov., Two Acidophilic Bacteria Isolated from Decaying Wood, Hydrolyzing Cellulose and Producing Poly-3-hydroxybutyrate.</title>
        <authorList>
            <person name="Mieszkin S."/>
            <person name="Pouder E."/>
            <person name="Uroz S."/>
            <person name="Simon-Colin C."/>
            <person name="Alain K."/>
        </authorList>
    </citation>
    <scope>NUCLEOTIDE SEQUENCE</scope>
    <source>
        <strain evidence="14">HW T2.11</strain>
    </source>
</reference>
<evidence type="ECO:0000256" key="10">
    <source>
        <dbReference type="ARBA" id="ARBA00022958"/>
    </source>
</evidence>
<dbReference type="GO" id="GO:0005829">
    <property type="term" value="C:cytosol"/>
    <property type="evidence" value="ECO:0007669"/>
    <property type="project" value="TreeGrafter"/>
</dbReference>
<dbReference type="InterPro" id="IPR002173">
    <property type="entry name" value="Carboh/pur_kinase_PfkB_CS"/>
</dbReference>